<dbReference type="Pfam" id="PF07715">
    <property type="entry name" value="Plug"/>
    <property type="match status" value="1"/>
</dbReference>
<evidence type="ECO:0000256" key="6">
    <source>
        <dbReference type="ARBA" id="ARBA00023237"/>
    </source>
</evidence>
<evidence type="ECO:0000313" key="10">
    <source>
        <dbReference type="Proteomes" id="UP000248790"/>
    </source>
</evidence>
<dbReference type="InterPro" id="IPR036942">
    <property type="entry name" value="Beta-barrel_TonB_sf"/>
</dbReference>
<evidence type="ECO:0000256" key="2">
    <source>
        <dbReference type="ARBA" id="ARBA00022448"/>
    </source>
</evidence>
<keyword evidence="5 7" id="KW-0472">Membrane</keyword>
<evidence type="ECO:0000256" key="3">
    <source>
        <dbReference type="ARBA" id="ARBA00022452"/>
    </source>
</evidence>
<sequence length="1036" mass="112278">MRNRLLFNQIQLAIFLFSLLVIIPAMAFHPPQTVAITISGRVTDQETGQGIPGVNVLVKGTAQGASTNVDGNYQINVPNASTTLVFSFVGYVTQEIVVGSQTTLNVTLASDSKSLGEVVVVGYGTQSKAKLIGSVAQIESDKINNRAVPQLSQSLTGQLPGVSIIQRSGQPGSSGGTIQIRGVGSFGAATNPLILVDGIPTNSFNDIDPNDVESVSVLKDASSAAIYGARAANGVILVTTKLGKSKKPRISYNGYVGVQRMTATPEIVNSAEYAQLMNEAVPGTYTDAQIQKFRDGSDPDNYPNSDFIGAVLKKQTLQTGHNISISNGGDNTQYLLSAGYLRQNGIVAKNDYTRYNLRLNLTNTLTQRLKLTTRLSAIQSVDHQPAAPPTLDFNDMVTAIGQVVRSAPVYPIRLSNGDWGTGLVNKGTPVSYLDNESSYTGKSTDLLGNMRLDWQVIDDLTLSVLGGYTQTTGRGTRFLATQRLNSAITLGPSSLNESTNTTTYRTLQAFADYRKTVGKHEISALAGYSFETSLIESLGLSRSNLPTNNITVINAGDASTQTTSGTADEWALESYFGRLQYNYDNKYLAEGTLRYDGSSRFPTDRKYAAFPSVAVGWRLGQEAFIKDRFTFIDELKLKASYGTLGNQNLLNTNGSANYYPYQNVLNTGYNYPFGGVITTGVARTTITDTTLHWESTRTKDIGLEASFFKRLISVSASYFHKKTYDILVSPSASVAKVLGFNVGQKNSGSLLNEGWEFTLQHQHKRGGFSYSIGGNLTYLKNTVLDLGVGNVTQPNGLVGNGSTLFIGYPSSLYYGYVADGLFVNQDDINTWANQTAIAPNPKPGDIRYKDISGPNGVPDGKVDANYDRTYLGSTIPKLNYGINLTAGFRGFDLSVLFQGVGGVGGSLSGYAGYAFYNTGNVQRWQADGRWTAANPDRNALYPRLELITNSGTNNTLTSSFWTLNGSYLRLKNVQLGYNVPKTLTQKLNLQSVRVYANAENLHLWSSYRKGWDPEINTGGAYYPILANYTFGLNLTF</sequence>
<accession>A0A327WK11</accession>
<reference evidence="9 10" key="1">
    <citation type="submission" date="2018-06" db="EMBL/GenBank/DDBJ databases">
        <title>Genomic Encyclopedia of Archaeal and Bacterial Type Strains, Phase II (KMG-II): from individual species to whole genera.</title>
        <authorList>
            <person name="Goeker M."/>
        </authorList>
    </citation>
    <scope>NUCLEOTIDE SEQUENCE [LARGE SCALE GENOMIC DNA]</scope>
    <source>
        <strain evidence="9 10">DSM 21851</strain>
    </source>
</reference>
<proteinExistence type="inferred from homology"/>
<dbReference type="Gene3D" id="2.60.40.1120">
    <property type="entry name" value="Carboxypeptidase-like, regulatory domain"/>
    <property type="match status" value="1"/>
</dbReference>
<evidence type="ECO:0000256" key="5">
    <source>
        <dbReference type="ARBA" id="ARBA00023136"/>
    </source>
</evidence>
<dbReference type="InterPro" id="IPR023996">
    <property type="entry name" value="TonB-dep_OMP_SusC/RagA"/>
</dbReference>
<dbReference type="Proteomes" id="UP000248790">
    <property type="component" value="Unassembled WGS sequence"/>
</dbReference>
<keyword evidence="2 7" id="KW-0813">Transport</keyword>
<evidence type="ECO:0000256" key="1">
    <source>
        <dbReference type="ARBA" id="ARBA00004571"/>
    </source>
</evidence>
<dbReference type="InterPro" id="IPR023997">
    <property type="entry name" value="TonB-dep_OMP_SusC/RagA_CS"/>
</dbReference>
<feature type="domain" description="TonB-dependent receptor plug" evidence="8">
    <location>
        <begin position="129"/>
        <end position="235"/>
    </location>
</feature>
<evidence type="ECO:0000259" key="8">
    <source>
        <dbReference type="Pfam" id="PF07715"/>
    </source>
</evidence>
<organism evidence="9 10">
    <name type="scientific">Larkinella arboricola</name>
    <dbReference type="NCBI Taxonomy" id="643671"/>
    <lineage>
        <taxon>Bacteria</taxon>
        <taxon>Pseudomonadati</taxon>
        <taxon>Bacteroidota</taxon>
        <taxon>Cytophagia</taxon>
        <taxon>Cytophagales</taxon>
        <taxon>Spirosomataceae</taxon>
        <taxon>Larkinella</taxon>
    </lineage>
</organism>
<protein>
    <submittedName>
        <fullName evidence="9">TonB-linked SusC/RagA family outer membrane protein</fullName>
    </submittedName>
</protein>
<dbReference type="AlphaFoldDB" id="A0A327WK11"/>
<dbReference type="NCBIfam" id="TIGR04056">
    <property type="entry name" value="OMP_RagA_SusC"/>
    <property type="match status" value="1"/>
</dbReference>
<dbReference type="NCBIfam" id="TIGR04057">
    <property type="entry name" value="SusC_RagA_signa"/>
    <property type="match status" value="1"/>
</dbReference>
<comment type="caution">
    <text evidence="9">The sequence shown here is derived from an EMBL/GenBank/DDBJ whole genome shotgun (WGS) entry which is preliminary data.</text>
</comment>
<comment type="subcellular location">
    <subcellularLocation>
        <location evidence="1 7">Cell outer membrane</location>
        <topology evidence="1 7">Multi-pass membrane protein</topology>
    </subcellularLocation>
</comment>
<evidence type="ECO:0000256" key="4">
    <source>
        <dbReference type="ARBA" id="ARBA00022692"/>
    </source>
</evidence>
<comment type="similarity">
    <text evidence="7">Belongs to the TonB-dependent receptor family.</text>
</comment>
<dbReference type="FunFam" id="2.170.130.10:FF:000003">
    <property type="entry name" value="SusC/RagA family TonB-linked outer membrane protein"/>
    <property type="match status" value="1"/>
</dbReference>
<keyword evidence="4 7" id="KW-0812">Transmembrane</keyword>
<keyword evidence="10" id="KW-1185">Reference proteome</keyword>
<evidence type="ECO:0000313" key="9">
    <source>
        <dbReference type="EMBL" id="RAJ90857.1"/>
    </source>
</evidence>
<dbReference type="InterPro" id="IPR039426">
    <property type="entry name" value="TonB-dep_rcpt-like"/>
</dbReference>
<dbReference type="Gene3D" id="2.170.130.10">
    <property type="entry name" value="TonB-dependent receptor, plug domain"/>
    <property type="match status" value="1"/>
</dbReference>
<dbReference type="SUPFAM" id="SSF56935">
    <property type="entry name" value="Porins"/>
    <property type="match status" value="1"/>
</dbReference>
<dbReference type="Gene3D" id="2.40.170.20">
    <property type="entry name" value="TonB-dependent receptor, beta-barrel domain"/>
    <property type="match status" value="1"/>
</dbReference>
<dbReference type="PROSITE" id="PS52016">
    <property type="entry name" value="TONB_DEPENDENT_REC_3"/>
    <property type="match status" value="1"/>
</dbReference>
<dbReference type="InterPro" id="IPR012910">
    <property type="entry name" value="Plug_dom"/>
</dbReference>
<dbReference type="SUPFAM" id="SSF49464">
    <property type="entry name" value="Carboxypeptidase regulatory domain-like"/>
    <property type="match status" value="1"/>
</dbReference>
<dbReference type="GO" id="GO:0009279">
    <property type="term" value="C:cell outer membrane"/>
    <property type="evidence" value="ECO:0007669"/>
    <property type="project" value="UniProtKB-SubCell"/>
</dbReference>
<keyword evidence="3 7" id="KW-1134">Transmembrane beta strand</keyword>
<dbReference type="InterPro" id="IPR037066">
    <property type="entry name" value="Plug_dom_sf"/>
</dbReference>
<name>A0A327WK11_LARAB</name>
<keyword evidence="6 7" id="KW-0998">Cell outer membrane</keyword>
<dbReference type="InterPro" id="IPR008969">
    <property type="entry name" value="CarboxyPept-like_regulatory"/>
</dbReference>
<evidence type="ECO:0000256" key="7">
    <source>
        <dbReference type="PROSITE-ProRule" id="PRU01360"/>
    </source>
</evidence>
<gene>
    <name evidence="9" type="ORF">LX87_05401</name>
</gene>
<dbReference type="EMBL" id="QLMC01000011">
    <property type="protein sequence ID" value="RAJ90857.1"/>
    <property type="molecule type" value="Genomic_DNA"/>
</dbReference>
<dbReference type="Pfam" id="PF13715">
    <property type="entry name" value="CarbopepD_reg_2"/>
    <property type="match status" value="1"/>
</dbReference>